<dbReference type="GO" id="GO:0003848">
    <property type="term" value="F:2-amino-4-hydroxy-6-hydroxymethyldihydropteridine diphosphokinase activity"/>
    <property type="evidence" value="ECO:0007669"/>
    <property type="project" value="UniProtKB-EC"/>
</dbReference>
<comment type="caution">
    <text evidence="10">The sequence shown here is derived from an EMBL/GenBank/DDBJ whole genome shotgun (WGS) entry which is preliminary data.</text>
</comment>
<dbReference type="EMBL" id="PDCN02000021">
    <property type="protein sequence ID" value="PIB74008.1"/>
    <property type="molecule type" value="Genomic_DNA"/>
</dbReference>
<sequence length="169" mass="18354">MSIAVLSIGSNVGDRLGHLRSVLDGLGPRVRAVSPVYSTAPWGGVEQDDFLNAVVVAEDDLDPIEWLDLAQSMEKAAHRVRGQHWGPRTLDVDIVTVSDHTGTLRRVCDRLILPHPYAHQRAFVLAPWHDVDPDATLAVDGSDHPIAELLAATPPEELAAVARTDLALR</sequence>
<dbReference type="CDD" id="cd00483">
    <property type="entry name" value="HPPK"/>
    <property type="match status" value="1"/>
</dbReference>
<dbReference type="GO" id="GO:0005524">
    <property type="term" value="F:ATP binding"/>
    <property type="evidence" value="ECO:0007669"/>
    <property type="project" value="UniProtKB-KW"/>
</dbReference>
<keyword evidence="5" id="KW-0547">Nucleotide-binding</keyword>
<evidence type="ECO:0000256" key="2">
    <source>
        <dbReference type="ARBA" id="ARBA00005051"/>
    </source>
</evidence>
<dbReference type="OrthoDB" id="9808041at2"/>
<evidence type="ECO:0000259" key="9">
    <source>
        <dbReference type="PROSITE" id="PS00794"/>
    </source>
</evidence>
<protein>
    <recommendedName>
        <fullName evidence="3">2-amino-4-hydroxy-6-hydroxymethyldihydropteridine diphosphokinase</fullName>
        <ecNumber evidence="3">2.7.6.3</ecNumber>
    </recommendedName>
</protein>
<dbReference type="UniPathway" id="UPA00077">
    <property type="reaction ID" value="UER00155"/>
</dbReference>
<accession>A0A2G5P6L0</accession>
<reference evidence="10 11" key="1">
    <citation type="journal article" date="2017" name="Infect. Genet. Evol.">
        <title>The new phylogeny of the genus Mycobacterium: The old and the news.</title>
        <authorList>
            <person name="Tortoli E."/>
            <person name="Fedrizzi T."/>
            <person name="Meehan C.J."/>
            <person name="Trovato A."/>
            <person name="Grottola A."/>
            <person name="Giacobazzi E."/>
            <person name="Serpini G.F."/>
            <person name="Tagliazucchi S."/>
            <person name="Fabio A."/>
            <person name="Bettua C."/>
            <person name="Bertorelli R."/>
            <person name="Frascaro F."/>
            <person name="De Sanctis V."/>
            <person name="Pecorari M."/>
            <person name="Jousson O."/>
            <person name="Segata N."/>
            <person name="Cirillo D.M."/>
        </authorList>
    </citation>
    <scope>NUCLEOTIDE SEQUENCE [LARGE SCALE GENOMIC DNA]</scope>
    <source>
        <strain evidence="10 11">CIP1034565</strain>
    </source>
</reference>
<dbReference type="PANTHER" id="PTHR43071">
    <property type="entry name" value="2-AMINO-4-HYDROXY-6-HYDROXYMETHYLDIHYDROPTERIDINE PYROPHOSPHOKINASE"/>
    <property type="match status" value="1"/>
</dbReference>
<dbReference type="AlphaFoldDB" id="A0A2G5P6L0"/>
<proteinExistence type="predicted"/>
<dbReference type="STRING" id="85968.GCA_900073015_02588"/>
<comment type="pathway">
    <text evidence="2">Cofactor biosynthesis; tetrahydrofolate biosynthesis; 2-amino-4-hydroxy-6-hydroxymethyl-7,8-dihydropteridine diphosphate from 7,8-dihydroneopterin triphosphate: step 4/4.</text>
</comment>
<organism evidence="10 11">
    <name type="scientific">Mycolicibacterium brumae</name>
    <dbReference type="NCBI Taxonomy" id="85968"/>
    <lineage>
        <taxon>Bacteria</taxon>
        <taxon>Bacillati</taxon>
        <taxon>Actinomycetota</taxon>
        <taxon>Actinomycetes</taxon>
        <taxon>Mycobacteriales</taxon>
        <taxon>Mycobacteriaceae</taxon>
        <taxon>Mycolicibacterium</taxon>
    </lineage>
</organism>
<dbReference type="PROSITE" id="PS00794">
    <property type="entry name" value="HPPK"/>
    <property type="match status" value="1"/>
</dbReference>
<dbReference type="Pfam" id="PF01288">
    <property type="entry name" value="HPPK"/>
    <property type="match status" value="1"/>
</dbReference>
<dbReference type="InterPro" id="IPR000550">
    <property type="entry name" value="Hppk"/>
</dbReference>
<keyword evidence="6 10" id="KW-0418">Kinase</keyword>
<keyword evidence="11" id="KW-1185">Reference proteome</keyword>
<dbReference type="GO" id="GO:0016301">
    <property type="term" value="F:kinase activity"/>
    <property type="evidence" value="ECO:0007669"/>
    <property type="project" value="UniProtKB-KW"/>
</dbReference>
<dbReference type="Gene3D" id="3.30.70.560">
    <property type="entry name" value="7,8-Dihydro-6-hydroxymethylpterin-pyrophosphokinase HPPK"/>
    <property type="match status" value="1"/>
</dbReference>
<dbReference type="GO" id="GO:0046654">
    <property type="term" value="P:tetrahydrofolate biosynthetic process"/>
    <property type="evidence" value="ECO:0007669"/>
    <property type="project" value="UniProtKB-UniPathway"/>
</dbReference>
<evidence type="ECO:0000256" key="3">
    <source>
        <dbReference type="ARBA" id="ARBA00013253"/>
    </source>
</evidence>
<dbReference type="SUPFAM" id="SSF55083">
    <property type="entry name" value="6-hydroxymethyl-7,8-dihydropterin pyrophosphokinase, HPPK"/>
    <property type="match status" value="1"/>
</dbReference>
<keyword evidence="7" id="KW-0067">ATP-binding</keyword>
<dbReference type="NCBIfam" id="TIGR01498">
    <property type="entry name" value="folK"/>
    <property type="match status" value="1"/>
</dbReference>
<gene>
    <name evidence="10" type="primary">folK</name>
    <name evidence="10" type="ORF">CQY22_014690</name>
</gene>
<dbReference type="GO" id="GO:0046656">
    <property type="term" value="P:folic acid biosynthetic process"/>
    <property type="evidence" value="ECO:0007669"/>
    <property type="project" value="UniProtKB-KW"/>
</dbReference>
<dbReference type="RefSeq" id="WP_090589609.1">
    <property type="nucleotide sequence ID" value="NZ_CP104302.1"/>
</dbReference>
<keyword evidence="4" id="KW-0808">Transferase</keyword>
<dbReference type="PANTHER" id="PTHR43071:SF1">
    <property type="entry name" value="2-AMINO-4-HYDROXY-6-HYDROXYMETHYLDIHYDROPTERIDINE PYROPHOSPHOKINASE"/>
    <property type="match status" value="1"/>
</dbReference>
<evidence type="ECO:0000256" key="8">
    <source>
        <dbReference type="ARBA" id="ARBA00022909"/>
    </source>
</evidence>
<evidence type="ECO:0000313" key="10">
    <source>
        <dbReference type="EMBL" id="PIB74008.1"/>
    </source>
</evidence>
<evidence type="ECO:0000313" key="11">
    <source>
        <dbReference type="Proteomes" id="UP000230551"/>
    </source>
</evidence>
<evidence type="ECO:0000256" key="7">
    <source>
        <dbReference type="ARBA" id="ARBA00022840"/>
    </source>
</evidence>
<evidence type="ECO:0000256" key="5">
    <source>
        <dbReference type="ARBA" id="ARBA00022741"/>
    </source>
</evidence>
<evidence type="ECO:0000256" key="4">
    <source>
        <dbReference type="ARBA" id="ARBA00022679"/>
    </source>
</evidence>
<evidence type="ECO:0000256" key="6">
    <source>
        <dbReference type="ARBA" id="ARBA00022777"/>
    </source>
</evidence>
<dbReference type="Proteomes" id="UP000230551">
    <property type="component" value="Unassembled WGS sequence"/>
</dbReference>
<dbReference type="InterPro" id="IPR035907">
    <property type="entry name" value="Hppk_sf"/>
</dbReference>
<feature type="domain" description="7,8-dihydro-6-hydroxymethylpterin-pyrophosphokinase" evidence="9">
    <location>
        <begin position="84"/>
        <end position="95"/>
    </location>
</feature>
<evidence type="ECO:0000256" key="1">
    <source>
        <dbReference type="ARBA" id="ARBA00000198"/>
    </source>
</evidence>
<keyword evidence="8" id="KW-0289">Folate biosynthesis</keyword>
<name>A0A2G5P6L0_9MYCO</name>
<comment type="catalytic activity">
    <reaction evidence="1">
        <text>6-hydroxymethyl-7,8-dihydropterin + ATP = (7,8-dihydropterin-6-yl)methyl diphosphate + AMP + H(+)</text>
        <dbReference type="Rhea" id="RHEA:11412"/>
        <dbReference type="ChEBI" id="CHEBI:15378"/>
        <dbReference type="ChEBI" id="CHEBI:30616"/>
        <dbReference type="ChEBI" id="CHEBI:44841"/>
        <dbReference type="ChEBI" id="CHEBI:72950"/>
        <dbReference type="ChEBI" id="CHEBI:456215"/>
        <dbReference type="EC" id="2.7.6.3"/>
    </reaction>
</comment>
<dbReference type="EC" id="2.7.6.3" evidence="3"/>